<dbReference type="GeneID" id="128200169"/>
<dbReference type="Gene3D" id="3.60.10.10">
    <property type="entry name" value="Endonuclease/exonuclease/phosphatase"/>
    <property type="match status" value="1"/>
</dbReference>
<dbReference type="InterPro" id="IPR005135">
    <property type="entry name" value="Endo/exonuclease/phosphatase"/>
</dbReference>
<evidence type="ECO:0000259" key="1">
    <source>
        <dbReference type="PROSITE" id="PS50878"/>
    </source>
</evidence>
<protein>
    <submittedName>
        <fullName evidence="3">Uncharacterized protein LOC128200169</fullName>
    </submittedName>
</protein>
<dbReference type="SUPFAM" id="SSF56219">
    <property type="entry name" value="DNase I-like"/>
    <property type="match status" value="1"/>
</dbReference>
<sequence>MHNRTLTLISFNCKSMKRSVECIKSLCERADIVALQETWLLPHDIHILGSIHDDFGYSGKSAVDTSVGILHGRPFGGVAILWRKSVFRSVSVIKCESSRIIAINAETSDKQMVIMSVYMPTDDSENLTEFTHCLGEICAIVENNDSQTVFILGDYNAHPDGQFGKELLHFCTEQQLICADIEKLGLNSDSYTFISDAHGTKSWLDHILVTQASWKSITEINILYDIYWSDHFPIQIKCNINILQSKIAINGRHCNKILWGIRDYEQIQLYNNYCNKKLSEIEFPSELANCCDRECSDPIHKTIINQLYSNIVNTLAEAAARSHDRPVGRRRCVTGWNKYVREAHNEARIKFSIWELYGKPTEGIMYKEMYESRKRFKSKLKWCQNNQDQIKMDIIALCRSRSDFSGFWRATNSLNGKTNFPVNINGINCPKQIANMFKNYFRVTSPLGQQNLQSTTNACSKKIVGQMHNFTCKDIEFIIKNMKRGKSPGHDGLSIEHFQAAGDHLPRVLSMLYTFCIGHTYLPEDMLKTIVVPILKNRTGDVSDSGNYRPISLATITAKVFDGLLDTQLRRHLNLHDLQFGFRQGVSTESAILCLKHTVRYYTDRSTPVYASFLDLSKAFDMVSYDLLWSKLDKTTLPTELVRVLEYWYNNQSNQVRWNDTLSDSYRLKCGVRQGGLTSPNLFNMYVNGLIEELSGMHAGCYIDGVSVNNISYADDMVLLSPSIGALRKMLAVCEAYAKNHGLVYNSSKSVIMTFVSRHKKPKYVPPISLNGNVLDVVTDFKYLGHIIANTLKDDLDIERERRALAVRSNMLARRFTRCTKQVKITLFKAFCQVFYTSSLWVNYSQKTYNALRVQYNNAFRALLGLPSHCSASHMFARERTDDFYAIRRKRIVSLLGRVRVSSNSVLKTIADKMDCPILKYWVGQVINVRAL</sequence>
<gene>
    <name evidence="3" type="primary">LOC128200169</name>
</gene>
<dbReference type="RefSeq" id="XP_052748583.1">
    <property type="nucleotide sequence ID" value="XM_052892623.1"/>
</dbReference>
<dbReference type="SUPFAM" id="SSF56672">
    <property type="entry name" value="DNA/RNA polymerases"/>
    <property type="match status" value="1"/>
</dbReference>
<dbReference type="PROSITE" id="PS50878">
    <property type="entry name" value="RT_POL"/>
    <property type="match status" value="1"/>
</dbReference>
<keyword evidence="2" id="KW-1185">Reference proteome</keyword>
<dbReference type="InterPro" id="IPR000477">
    <property type="entry name" value="RT_dom"/>
</dbReference>
<feature type="domain" description="Reverse transcriptase" evidence="1">
    <location>
        <begin position="515"/>
        <end position="788"/>
    </location>
</feature>
<organism evidence="2 3">
    <name type="scientific">Galleria mellonella</name>
    <name type="common">Greater wax moth</name>
    <dbReference type="NCBI Taxonomy" id="7137"/>
    <lineage>
        <taxon>Eukaryota</taxon>
        <taxon>Metazoa</taxon>
        <taxon>Ecdysozoa</taxon>
        <taxon>Arthropoda</taxon>
        <taxon>Hexapoda</taxon>
        <taxon>Insecta</taxon>
        <taxon>Pterygota</taxon>
        <taxon>Neoptera</taxon>
        <taxon>Endopterygota</taxon>
        <taxon>Lepidoptera</taxon>
        <taxon>Glossata</taxon>
        <taxon>Ditrysia</taxon>
        <taxon>Pyraloidea</taxon>
        <taxon>Pyralidae</taxon>
        <taxon>Galleriinae</taxon>
        <taxon>Galleria</taxon>
    </lineage>
</organism>
<evidence type="ECO:0000313" key="2">
    <source>
        <dbReference type="Proteomes" id="UP001652740"/>
    </source>
</evidence>
<dbReference type="CDD" id="cd01650">
    <property type="entry name" value="RT_nLTR_like"/>
    <property type="match status" value="1"/>
</dbReference>
<dbReference type="Proteomes" id="UP001652740">
    <property type="component" value="Unplaced"/>
</dbReference>
<dbReference type="PANTHER" id="PTHR19446">
    <property type="entry name" value="REVERSE TRANSCRIPTASES"/>
    <property type="match status" value="1"/>
</dbReference>
<proteinExistence type="predicted"/>
<dbReference type="InterPro" id="IPR036691">
    <property type="entry name" value="Endo/exonu/phosph_ase_sf"/>
</dbReference>
<reference evidence="3" key="1">
    <citation type="submission" date="2025-08" db="UniProtKB">
        <authorList>
            <consortium name="RefSeq"/>
        </authorList>
    </citation>
    <scope>IDENTIFICATION</scope>
    <source>
        <tissue evidence="3">Whole larvae</tissue>
    </source>
</reference>
<evidence type="ECO:0000313" key="3">
    <source>
        <dbReference type="RefSeq" id="XP_052748583.1"/>
    </source>
</evidence>
<dbReference type="Pfam" id="PF00078">
    <property type="entry name" value="RVT_1"/>
    <property type="match status" value="1"/>
</dbReference>
<accession>A0ABM3MBV3</accession>
<dbReference type="Pfam" id="PF03372">
    <property type="entry name" value="Exo_endo_phos"/>
    <property type="match status" value="1"/>
</dbReference>
<name>A0ABM3MBV3_GALME</name>
<dbReference type="InterPro" id="IPR043502">
    <property type="entry name" value="DNA/RNA_pol_sf"/>
</dbReference>